<dbReference type="EMBL" id="NVQR01000026">
    <property type="protein sequence ID" value="PCH63120.1"/>
    <property type="molecule type" value="Genomic_DNA"/>
</dbReference>
<reference evidence="5" key="1">
    <citation type="submission" date="2017-08" db="EMBL/GenBank/DDBJ databases">
        <title>A dynamic microbial community with high functional redundancy inhabits the cold, oxic subseafloor aquifer.</title>
        <authorList>
            <person name="Tully B.J."/>
            <person name="Wheat C.G."/>
            <person name="Glazer B.T."/>
            <person name="Huber J.A."/>
        </authorList>
    </citation>
    <scope>NUCLEOTIDE SEQUENCE [LARGE SCALE GENOMIC DNA]</scope>
</reference>
<feature type="signal peptide" evidence="3">
    <location>
        <begin position="1"/>
        <end position="22"/>
    </location>
</feature>
<dbReference type="AlphaFoldDB" id="A0A2A4MTG2"/>
<dbReference type="SUPFAM" id="SSF101898">
    <property type="entry name" value="NHL repeat"/>
    <property type="match status" value="2"/>
</dbReference>
<gene>
    <name evidence="4" type="ORF">COC19_01715</name>
</gene>
<evidence type="ECO:0000256" key="3">
    <source>
        <dbReference type="SAM" id="SignalP"/>
    </source>
</evidence>
<proteinExistence type="predicted"/>
<feature type="chain" id="PRO_5012630407" description="SMP-30/Gluconolactonase/LRE-like region domain-containing protein" evidence="3">
    <location>
        <begin position="23"/>
        <end position="1026"/>
    </location>
</feature>
<dbReference type="Gene3D" id="2.120.10.30">
    <property type="entry name" value="TolB, C-terminal domain"/>
    <property type="match status" value="2"/>
</dbReference>
<name>A0A2A4MTG2_9GAMM</name>
<dbReference type="Proteomes" id="UP000218172">
    <property type="component" value="Unassembled WGS sequence"/>
</dbReference>
<dbReference type="PANTHER" id="PTHR10680">
    <property type="entry name" value="PEPTIDYL-GLYCINE ALPHA-AMIDATING MONOOXYGENASE"/>
    <property type="match status" value="1"/>
</dbReference>
<evidence type="ECO:0000313" key="5">
    <source>
        <dbReference type="Proteomes" id="UP000218172"/>
    </source>
</evidence>
<protein>
    <recommendedName>
        <fullName evidence="6">SMP-30/Gluconolactonase/LRE-like region domain-containing protein</fullName>
    </recommendedName>
</protein>
<dbReference type="InterPro" id="IPR011042">
    <property type="entry name" value="6-blade_b-propeller_TolB-like"/>
</dbReference>
<evidence type="ECO:0000256" key="1">
    <source>
        <dbReference type="ARBA" id="ARBA00022729"/>
    </source>
</evidence>
<keyword evidence="1 3" id="KW-0732">Signal</keyword>
<comment type="caution">
    <text evidence="4">The sequence shown here is derived from an EMBL/GenBank/DDBJ whole genome shotgun (WGS) entry which is preliminary data.</text>
</comment>
<keyword evidence="2" id="KW-0325">Glycoprotein</keyword>
<evidence type="ECO:0000256" key="2">
    <source>
        <dbReference type="ARBA" id="ARBA00023180"/>
    </source>
</evidence>
<accession>A0A2A4MTG2</accession>
<sequence length="1026" mass="107097">MAKVLSRWCVFLLAVFAISAQAQSISISELIDAGGDGTNSFDPGGRIVVDSVGNTYVEDRTNSRIFKITPSGDVSLVMDASGGGGGVLAGFLNLVLDSADNLYVAGRDSDNVFQITPSGVISVVIDSTGDTIGNSLEGPSAMMVDGSDNLYISGYDSDNVFKIAPPYAVGDITELIDSTGDAGNTLNSPGKLVLDSGGNLYVTGTISSNVFKISSVGVITEAMDNSTGLEKPGSIGIDNADNIYVAGFNSDNVFKITAAGVVSTILDSTGDGTNVFDTPYAMAVDGAGNVYVNGYVSDNVFKIDAAGVITVILDTALAGTTVDSPYAIVLDSNGSAYVSSLSVSKVFKITSAGVVSLLISSSGDGKGNSLGQAAGLALDSIGNIYVVGNTSNNAFIISYPPTVTGASYDVVNGVLIVTGTDLEAKTGADNDIDATRFSFTGETGTSYMLTDTANVEITNATTFTLTLSATDKAAVNILLDNNGSNAGDATAYNLVVADNFNTNVISGDSSDSSGNSIAVSGNVLPTIDSAVYDAGAGVLIVTATNLSAKTGGSNDIDASKLTFTGETAASYILTDSADVEITNATTFTLTLSPTDKAAVNLLLDNNGVNASDGTPYNLAVGDDFNAQIIGDDSSDNTGNVIAVSGVVAELTLPPGVEPLNIGNFRLTLEMGSSLGLDITGGTQPYRISLSDSSFADVQLDGVTVTFEPLKLGSFVLFLYDDDGQSDILFVTVVAEGSSAGVSGENEDSLSDFRDGITPDNGASFFPKGSFSVGEEIQIFSLIKPPLEHQGQQAGILIAVVYRALPDIVKLITAEGESVVFDETLQFFDELILTEVNEVNITRDIAVPVTRGDIGIYDVYVAYQLFSDGQIYVNSEPMVVEIYSLDADNWSGLPTLSPGVTADNGRSFFSDGSFTLGEMIEIYPIINPQPEHLGEQAEFVVTVIDRGIPGVEEMLTNDNQLVEDDQVVIVFDEVKLRERNIVDITRGKPITLTANELGTYEIYVGYRLLGEEQIYMNTTPIVVEVLE</sequence>
<dbReference type="PANTHER" id="PTHR10680:SF14">
    <property type="entry name" value="PEPTIDYL-GLYCINE ALPHA-AMIDATING MONOOXYGENASE"/>
    <property type="match status" value="1"/>
</dbReference>
<evidence type="ECO:0000313" key="4">
    <source>
        <dbReference type="EMBL" id="PCH63120.1"/>
    </source>
</evidence>
<evidence type="ECO:0008006" key="6">
    <source>
        <dbReference type="Google" id="ProtNLM"/>
    </source>
</evidence>
<organism evidence="4 5">
    <name type="scientific">SAR86 cluster bacterium</name>
    <dbReference type="NCBI Taxonomy" id="2030880"/>
    <lineage>
        <taxon>Bacteria</taxon>
        <taxon>Pseudomonadati</taxon>
        <taxon>Pseudomonadota</taxon>
        <taxon>Gammaproteobacteria</taxon>
        <taxon>SAR86 cluster</taxon>
    </lineage>
</organism>